<evidence type="ECO:0000313" key="2">
    <source>
        <dbReference type="EMBL" id="MEE7457561.1"/>
    </source>
</evidence>
<accession>A0ABU7TAD9</accession>
<gene>
    <name evidence="2" type="ORF">MRSR164_12470</name>
</gene>
<organism evidence="2 3">
    <name type="scientific">Methylobacterium radiotolerans</name>
    <dbReference type="NCBI Taxonomy" id="31998"/>
    <lineage>
        <taxon>Bacteria</taxon>
        <taxon>Pseudomonadati</taxon>
        <taxon>Pseudomonadota</taxon>
        <taxon>Alphaproteobacteria</taxon>
        <taxon>Hyphomicrobiales</taxon>
        <taxon>Methylobacteriaceae</taxon>
        <taxon>Methylobacterium</taxon>
    </lineage>
</organism>
<dbReference type="Pfam" id="PF21834">
    <property type="entry name" value="DUF6894"/>
    <property type="match status" value="1"/>
</dbReference>
<dbReference type="Proteomes" id="UP001349262">
    <property type="component" value="Unassembled WGS sequence"/>
</dbReference>
<proteinExistence type="predicted"/>
<evidence type="ECO:0000259" key="1">
    <source>
        <dbReference type="Pfam" id="PF21834"/>
    </source>
</evidence>
<reference evidence="2 3" key="1">
    <citation type="journal article" date="2012" name="Genet. Mol. Biol.">
        <title>Analysis of 16S rRNA and mxaF genes revealing insights into Methylobacterium niche-specific plant association.</title>
        <authorList>
            <person name="Dourado M.N."/>
            <person name="Andreote F.D."/>
            <person name="Dini-Andreote F."/>
            <person name="Conti R."/>
            <person name="Araujo J.M."/>
            <person name="Araujo W.L."/>
        </authorList>
    </citation>
    <scope>NUCLEOTIDE SEQUENCE [LARGE SCALE GENOMIC DNA]</scope>
    <source>
        <strain evidence="2 3">SR1.6/4</strain>
    </source>
</reference>
<protein>
    <recommendedName>
        <fullName evidence="1">DUF6894 domain-containing protein</fullName>
    </recommendedName>
</protein>
<keyword evidence="3" id="KW-1185">Reference proteome</keyword>
<name>A0ABU7TAD9_9HYPH</name>
<dbReference type="EMBL" id="MLBY01000004">
    <property type="protein sequence ID" value="MEE7457561.1"/>
    <property type="molecule type" value="Genomic_DNA"/>
</dbReference>
<dbReference type="InterPro" id="IPR054189">
    <property type="entry name" value="DUF6894"/>
</dbReference>
<evidence type="ECO:0000313" key="3">
    <source>
        <dbReference type="Proteomes" id="UP001349262"/>
    </source>
</evidence>
<comment type="caution">
    <text evidence="2">The sequence shown here is derived from an EMBL/GenBank/DDBJ whole genome shotgun (WGS) entry which is preliminary data.</text>
</comment>
<sequence>MPRYFFDVHDGIDVRDEVGRELEDNDAILQAEALQVVTELMKAEAADAKETALILTVRDKNGGIAFRVRLICQVERS</sequence>
<feature type="domain" description="DUF6894" evidence="1">
    <location>
        <begin position="3"/>
        <end position="70"/>
    </location>
</feature>